<dbReference type="AlphaFoldDB" id="A0A5J4UM86"/>
<dbReference type="Proteomes" id="UP000324800">
    <property type="component" value="Unassembled WGS sequence"/>
</dbReference>
<proteinExistence type="predicted"/>
<evidence type="ECO:0000313" key="1">
    <source>
        <dbReference type="EMBL" id="KAA6371172.1"/>
    </source>
</evidence>
<accession>A0A5J4UM86</accession>
<dbReference type="EMBL" id="SNRW01014710">
    <property type="protein sequence ID" value="KAA6371172.1"/>
    <property type="molecule type" value="Genomic_DNA"/>
</dbReference>
<evidence type="ECO:0000313" key="2">
    <source>
        <dbReference type="Proteomes" id="UP000324800"/>
    </source>
</evidence>
<protein>
    <submittedName>
        <fullName evidence="1">Uncharacterized protein</fullName>
    </submittedName>
</protein>
<reference evidence="1 2" key="1">
    <citation type="submission" date="2019-03" db="EMBL/GenBank/DDBJ databases">
        <title>Single cell metagenomics reveals metabolic interactions within the superorganism composed of flagellate Streblomastix strix and complex community of Bacteroidetes bacteria on its surface.</title>
        <authorList>
            <person name="Treitli S.C."/>
            <person name="Kolisko M."/>
            <person name="Husnik F."/>
            <person name="Keeling P."/>
            <person name="Hampl V."/>
        </authorList>
    </citation>
    <scope>NUCLEOTIDE SEQUENCE [LARGE SCALE GENOMIC DNA]</scope>
    <source>
        <strain evidence="1">ST1C</strain>
    </source>
</reference>
<name>A0A5J4UM86_9EUKA</name>
<organism evidence="1 2">
    <name type="scientific">Streblomastix strix</name>
    <dbReference type="NCBI Taxonomy" id="222440"/>
    <lineage>
        <taxon>Eukaryota</taxon>
        <taxon>Metamonada</taxon>
        <taxon>Preaxostyla</taxon>
        <taxon>Oxymonadida</taxon>
        <taxon>Streblomastigidae</taxon>
        <taxon>Streblomastix</taxon>
    </lineage>
</organism>
<feature type="non-terminal residue" evidence="1">
    <location>
        <position position="934"/>
    </location>
</feature>
<comment type="caution">
    <text evidence="1">The sequence shown here is derived from an EMBL/GenBank/DDBJ whole genome shotgun (WGS) entry which is preliminary data.</text>
</comment>
<sequence>MAVVRPINESDKYGSLYTELVTKLKDLNYTGSRTNFANVLLFLEQQLGQPYQQLMQESDVNQSDFKDKLQDRQHQLFINEFDVNWMYNDRINKAKQRLEAYDNIDQFKVKQFDVDRIYKDKINKHKRNHNQQLMQNEDDNSNAISTIENLKRANKLSEIALQLSDVNNEDEAIKAIKRVSKFKNNEAIAEVVYDEVTSKLHYFNKLTQQEQLSQYADKVFESYKGLPFKVQIDFGVLLQRKLDGDNYEYSCRIPSLDNAFKHQLSTITNKKSLEQFKVDTFKYLREVMEHSYDDTKNLIVGIFNVMFATYKLIDTGARMPYLDKHVKQHSVHYIDSDYKICFFIALAYKIRSEIDKKIDHHSVVTFAKQLFAYYYRVKGKYQLFEYLYNNAAKKDESLNKYLQDYQGFNISTEMTQFIDTFNLVVNIYTYHEELEGKTGQYRLFNSYGQINNESITLDLLLISDGTVQHVMYVSNVERLTGVLICPYCHDYVTILSDINKRANEYFNTHLQKCKSSNHEPSIRLHDIPMPICPAILNHPTIEYLMAYDLMDQFKAQRGFITYDFETLSDQVMKNITDQTTLLSQLHKLSIASTEVFPNQDKTYELVKRCYTLFDELSENYQEQLDRYELPSKSSFVHLWLAQTFESAEEIYQCMKYEDENVPFDKCIKVLGWNSSRFDIALLWDALDCELWTMGVPIGSLNNTKSITVTHKKSYMKLQFIDAENLFGPMTLKACVKDYGDKSEHKDVFPYEFINSKNWNEVLMKTEPFEYEDFKSQLKGGYSITKDEYDQYLIHFKRFTNRLEYLKYFNINDTEIMVKPLMNIIDTFEQFNIDVLHYISIASCAYATKHYSTYFPSKFNLESDKQSYYEDFDINTDYSNPNPNAKPFELTVGHWKSKCYHYKQQDYNAGRETEKNVTTDDYDDYKNLFSTSVCS</sequence>
<gene>
    <name evidence="1" type="ORF">EZS28_033301</name>
</gene>